<dbReference type="RefSeq" id="WP_114615953.1">
    <property type="nucleotide sequence ID" value="NZ_PPTO01000012.1"/>
</dbReference>
<evidence type="ECO:0000313" key="6">
    <source>
        <dbReference type="Proteomes" id="UP000253975"/>
    </source>
</evidence>
<proteinExistence type="inferred from homology"/>
<feature type="repeat" description="Cell wall-binding" evidence="3">
    <location>
        <begin position="556"/>
        <end position="575"/>
    </location>
</feature>
<evidence type="ECO:0000256" key="3">
    <source>
        <dbReference type="PROSITE-ProRule" id="PRU00591"/>
    </source>
</evidence>
<dbReference type="InterPro" id="IPR017853">
    <property type="entry name" value="GH"/>
</dbReference>
<dbReference type="GO" id="GO:0009253">
    <property type="term" value="P:peptidoglycan catabolic process"/>
    <property type="evidence" value="ECO:0007669"/>
    <property type="project" value="InterPro"/>
</dbReference>
<keyword evidence="2" id="KW-0677">Repeat</keyword>
<dbReference type="PANTHER" id="PTHR34135:SF2">
    <property type="entry name" value="LYSOZYME"/>
    <property type="match status" value="1"/>
</dbReference>
<protein>
    <recommendedName>
        <fullName evidence="7">Glycoside hydrolase</fullName>
    </recommendedName>
</protein>
<evidence type="ECO:0000256" key="4">
    <source>
        <dbReference type="SAM" id="SignalP"/>
    </source>
</evidence>
<dbReference type="Proteomes" id="UP000253975">
    <property type="component" value="Unassembled WGS sequence"/>
</dbReference>
<feature type="chain" id="PRO_5016760425" description="Glycoside hydrolase" evidence="4">
    <location>
        <begin position="30"/>
        <end position="716"/>
    </location>
</feature>
<dbReference type="PANTHER" id="PTHR34135">
    <property type="entry name" value="LYSOZYME"/>
    <property type="match status" value="1"/>
</dbReference>
<dbReference type="Gene3D" id="3.20.20.80">
    <property type="entry name" value="Glycosidases"/>
    <property type="match status" value="1"/>
</dbReference>
<dbReference type="Pfam" id="PF01183">
    <property type="entry name" value="Glyco_hydro_25"/>
    <property type="match status" value="1"/>
</dbReference>
<dbReference type="InterPro" id="IPR002053">
    <property type="entry name" value="Glyco_hydro_25"/>
</dbReference>
<organism evidence="5 6">
    <name type="scientific">Slackia isoflavoniconvertens</name>
    <dbReference type="NCBI Taxonomy" id="572010"/>
    <lineage>
        <taxon>Bacteria</taxon>
        <taxon>Bacillati</taxon>
        <taxon>Actinomycetota</taxon>
        <taxon>Coriobacteriia</taxon>
        <taxon>Eggerthellales</taxon>
        <taxon>Eggerthellaceae</taxon>
        <taxon>Slackia</taxon>
    </lineage>
</organism>
<dbReference type="Pfam" id="PF01473">
    <property type="entry name" value="Choline_bind_1"/>
    <property type="match status" value="4"/>
</dbReference>
<dbReference type="AlphaFoldDB" id="A0A369LG91"/>
<dbReference type="CDD" id="cd06414">
    <property type="entry name" value="GH25_LytC-like"/>
    <property type="match status" value="1"/>
</dbReference>
<evidence type="ECO:0000256" key="1">
    <source>
        <dbReference type="ARBA" id="ARBA00010646"/>
    </source>
</evidence>
<evidence type="ECO:0000256" key="2">
    <source>
        <dbReference type="ARBA" id="ARBA00022737"/>
    </source>
</evidence>
<evidence type="ECO:0000313" key="5">
    <source>
        <dbReference type="EMBL" id="RDB57236.1"/>
    </source>
</evidence>
<dbReference type="Pfam" id="PF19127">
    <property type="entry name" value="Choline_bind_3"/>
    <property type="match status" value="5"/>
</dbReference>
<dbReference type="InterPro" id="IPR018337">
    <property type="entry name" value="Cell_wall/Cho-bd_repeat"/>
</dbReference>
<dbReference type="EMBL" id="PPTO01000012">
    <property type="protein sequence ID" value="RDB57236.1"/>
    <property type="molecule type" value="Genomic_DNA"/>
</dbReference>
<comment type="similarity">
    <text evidence="1">Belongs to the glycosyl hydrolase 25 family.</text>
</comment>
<feature type="repeat" description="Cell wall-binding" evidence="3">
    <location>
        <begin position="330"/>
        <end position="349"/>
    </location>
</feature>
<comment type="caution">
    <text evidence="5">The sequence shown here is derived from an EMBL/GenBank/DDBJ whole genome shotgun (WGS) entry which is preliminary data.</text>
</comment>
<dbReference type="SUPFAM" id="SSF69360">
    <property type="entry name" value="Cell wall binding repeat"/>
    <property type="match status" value="3"/>
</dbReference>
<feature type="repeat" description="Cell wall-binding" evidence="3">
    <location>
        <begin position="656"/>
        <end position="675"/>
    </location>
</feature>
<feature type="repeat" description="Cell wall-binding" evidence="3">
    <location>
        <begin position="476"/>
        <end position="495"/>
    </location>
</feature>
<dbReference type="GO" id="GO:0003796">
    <property type="term" value="F:lysozyme activity"/>
    <property type="evidence" value="ECO:0007669"/>
    <property type="project" value="InterPro"/>
</dbReference>
<dbReference type="PROSITE" id="PS51170">
    <property type="entry name" value="CW"/>
    <property type="match status" value="5"/>
</dbReference>
<dbReference type="Gene3D" id="2.10.270.10">
    <property type="entry name" value="Cholin Binding"/>
    <property type="match status" value="7"/>
</dbReference>
<accession>A0A369LG91</accession>
<gene>
    <name evidence="5" type="ORF">C1881_07725</name>
</gene>
<dbReference type="GO" id="GO:0016998">
    <property type="term" value="P:cell wall macromolecule catabolic process"/>
    <property type="evidence" value="ECO:0007669"/>
    <property type="project" value="InterPro"/>
</dbReference>
<dbReference type="PROSITE" id="PS51257">
    <property type="entry name" value="PROKAR_LIPOPROTEIN"/>
    <property type="match status" value="1"/>
</dbReference>
<feature type="signal peptide" evidence="4">
    <location>
        <begin position="1"/>
        <end position="29"/>
    </location>
</feature>
<reference evidence="5 6" key="1">
    <citation type="journal article" date="2018" name="Elife">
        <title>Discovery and characterization of a prevalent human gut bacterial enzyme sufficient for the inactivation of a family of plant toxins.</title>
        <authorList>
            <person name="Koppel N."/>
            <person name="Bisanz J.E."/>
            <person name="Pandelia M.E."/>
            <person name="Turnbaugh P.J."/>
            <person name="Balskus E.P."/>
        </authorList>
    </citation>
    <scope>NUCLEOTIDE SEQUENCE [LARGE SCALE GENOMIC DNA]</scope>
    <source>
        <strain evidence="5 6">OB21 GAM31</strain>
    </source>
</reference>
<name>A0A369LG91_9ACTN</name>
<keyword evidence="4" id="KW-0732">Signal</keyword>
<evidence type="ECO:0008006" key="7">
    <source>
        <dbReference type="Google" id="ProtNLM"/>
    </source>
</evidence>
<feature type="repeat" description="Cell wall-binding" evidence="3">
    <location>
        <begin position="676"/>
        <end position="695"/>
    </location>
</feature>
<dbReference type="PROSITE" id="PS51904">
    <property type="entry name" value="GLYCOSYL_HYDROL_F25_2"/>
    <property type="match status" value="1"/>
</dbReference>
<sequence>MAKRKTCFLVAACVWMALLACGALNCAYADEPSDGANSWRFLNGELVLSDSGASTDNLGTFEEAAADSADSADGVMACSIETNPNGHYPVFNWFDQFSKGYCTGVGAYKGIDVSEWQGKINWAQVKTAGVDFAILRCGYASTYADTQWHNNVQGCLSTGMPFGVYLYSRATSPEEASKEAGFVISQLKSEGLTGADLAFPVYFDMEDKKMVGKNYAAIAQAFFDKLTAAGYPVGTYANLSWWNTYLTSPVFDKYSKWVAAYNTSIGLTYAPMSNFSEGNGVWQFSDYGVIPGISERVDLNYTYMEPINSDHWVKSGSKWWYRYADGSYPANCWAQIDDQWYHFDASGWMQTGWLWTNEHWYYLDSWSGAMRVGWFSIEGTWYYFDANAGGAMATGLKTIQGSGYFFESSGAMATGWCSGDGVWRYATSSGSLVLGKNSINGSWYWFDTGTYAMHEGWLDQGGSRYWFADGGDGRMATGWQRVGTDWYLFDSSGAMLTGWQNRGSWYHLGPSGAMSTGWLQEGNFWYYLDTSSGAMQTGWLNVGGSRFWLGDSGIMATGWQTVDGVRHYFGESGAMAVGWCEIGNAWFCFDDSGVMATGLKRIGSAYYFFGESGAMQTGWLNLNDAWHYANASGRFETGWLGLGGSWYWFNDAAEMVTGWRTIGGSKYYFENSGAMVTGWKWINGSCYYFDESGVMQSSKWIDGDYVDAEGKWIRGA</sequence>
<dbReference type="GO" id="GO:0016052">
    <property type="term" value="P:carbohydrate catabolic process"/>
    <property type="evidence" value="ECO:0007669"/>
    <property type="project" value="TreeGrafter"/>
</dbReference>
<dbReference type="SUPFAM" id="SSF51445">
    <property type="entry name" value="(Trans)glycosidases"/>
    <property type="match status" value="1"/>
</dbReference>